<feature type="domain" description="Heterokaryon incompatibility" evidence="1">
    <location>
        <begin position="232"/>
        <end position="383"/>
    </location>
</feature>
<dbReference type="OrthoDB" id="3486565at2759"/>
<sequence>MEISIAEFPREDPSFDNAETTLQNFYDAFGTSGCLLTCDLKRQYQEYVTTVLPQPGIQNSVRRQKKKETDRTYRELNRNFTLAELLSSIRSGCGSCEVLKELLERVSLIDPDDYRLEANTTLNVSPAFVLERQTLKNDTLEVQQIHLFSPLGCTTQFRNMPRVSFLRGNTASSTSINRASMWLKNCVDTHLICRPNITSELPSRIIDVTEIKKGDEKGVRLVKTSFGEAGKYACLSHCWGKALIQCCTTRATLHQATEFIGFNSMPQNFRDAVEITRKLQLQYLWIDSICILQGDRQDWEVESGKMAAVYKNSYITIAAAASADSTGGCFTRTKPDICLRISWNHSEPFVVGARMCDTKGFLRDEKSIKERQPLLQRGWVYQERLLSPRTLYCNYGELAFRCLESSTCECGKASIAPHGSAASIGTGRYVIPGFQVARS</sequence>
<organism evidence="2 3">
    <name type="scientific">Clohesyomyces aquaticus</name>
    <dbReference type="NCBI Taxonomy" id="1231657"/>
    <lineage>
        <taxon>Eukaryota</taxon>
        <taxon>Fungi</taxon>
        <taxon>Dikarya</taxon>
        <taxon>Ascomycota</taxon>
        <taxon>Pezizomycotina</taxon>
        <taxon>Dothideomycetes</taxon>
        <taxon>Pleosporomycetidae</taxon>
        <taxon>Pleosporales</taxon>
        <taxon>Lindgomycetaceae</taxon>
        <taxon>Clohesyomyces</taxon>
    </lineage>
</organism>
<dbReference type="Proteomes" id="UP000193144">
    <property type="component" value="Unassembled WGS sequence"/>
</dbReference>
<dbReference type="AlphaFoldDB" id="A0A1Y1YYK5"/>
<comment type="caution">
    <text evidence="2">The sequence shown here is derived from an EMBL/GenBank/DDBJ whole genome shotgun (WGS) entry which is preliminary data.</text>
</comment>
<dbReference type="Pfam" id="PF06985">
    <property type="entry name" value="HET"/>
    <property type="match status" value="1"/>
</dbReference>
<dbReference type="PANTHER" id="PTHR33112:SF9">
    <property type="entry name" value="HETEROKARYON INCOMPATIBILITY DOMAIN-CONTAINING PROTEIN"/>
    <property type="match status" value="1"/>
</dbReference>
<evidence type="ECO:0000313" key="2">
    <source>
        <dbReference type="EMBL" id="ORY03049.1"/>
    </source>
</evidence>
<gene>
    <name evidence="2" type="ORF">BCR34DRAFT_76885</name>
</gene>
<accession>A0A1Y1YYK5</accession>
<name>A0A1Y1YYK5_9PLEO</name>
<dbReference type="InterPro" id="IPR010730">
    <property type="entry name" value="HET"/>
</dbReference>
<evidence type="ECO:0000313" key="3">
    <source>
        <dbReference type="Proteomes" id="UP000193144"/>
    </source>
</evidence>
<protein>
    <submittedName>
        <fullName evidence="2">Heterokaryon incompatibility protein-domain-containing protein</fullName>
    </submittedName>
</protein>
<proteinExistence type="predicted"/>
<dbReference type="EMBL" id="MCFA01000151">
    <property type="protein sequence ID" value="ORY03049.1"/>
    <property type="molecule type" value="Genomic_DNA"/>
</dbReference>
<keyword evidence="3" id="KW-1185">Reference proteome</keyword>
<dbReference type="PANTHER" id="PTHR33112">
    <property type="entry name" value="DOMAIN PROTEIN, PUTATIVE-RELATED"/>
    <property type="match status" value="1"/>
</dbReference>
<reference evidence="2 3" key="1">
    <citation type="submission" date="2016-07" db="EMBL/GenBank/DDBJ databases">
        <title>Pervasive Adenine N6-methylation of Active Genes in Fungi.</title>
        <authorList>
            <consortium name="DOE Joint Genome Institute"/>
            <person name="Mondo S.J."/>
            <person name="Dannebaum R.O."/>
            <person name="Kuo R.C."/>
            <person name="Labutti K."/>
            <person name="Haridas S."/>
            <person name="Kuo A."/>
            <person name="Salamov A."/>
            <person name="Ahrendt S.R."/>
            <person name="Lipzen A."/>
            <person name="Sullivan W."/>
            <person name="Andreopoulos W.B."/>
            <person name="Clum A."/>
            <person name="Lindquist E."/>
            <person name="Daum C."/>
            <person name="Ramamoorthy G.K."/>
            <person name="Gryganskyi A."/>
            <person name="Culley D."/>
            <person name="Magnuson J.K."/>
            <person name="James T.Y."/>
            <person name="O'Malley M.A."/>
            <person name="Stajich J.E."/>
            <person name="Spatafora J.W."/>
            <person name="Visel A."/>
            <person name="Grigoriev I.V."/>
        </authorList>
    </citation>
    <scope>NUCLEOTIDE SEQUENCE [LARGE SCALE GENOMIC DNA]</scope>
    <source>
        <strain evidence="2 3">CBS 115471</strain>
    </source>
</reference>
<evidence type="ECO:0000259" key="1">
    <source>
        <dbReference type="Pfam" id="PF06985"/>
    </source>
</evidence>
<dbReference type="STRING" id="1231657.A0A1Y1YYK5"/>